<reference evidence="2" key="2">
    <citation type="journal article" date="2015" name="Data Brief">
        <title>Shoot transcriptome of the giant reed, Arundo donax.</title>
        <authorList>
            <person name="Barrero R.A."/>
            <person name="Guerrero F.D."/>
            <person name="Moolhuijzen P."/>
            <person name="Goolsby J.A."/>
            <person name="Tidwell J."/>
            <person name="Bellgard S.E."/>
            <person name="Bellgard M.I."/>
        </authorList>
    </citation>
    <scope>NUCLEOTIDE SEQUENCE</scope>
    <source>
        <tissue evidence="2">Shoot tissue taken approximately 20 cm above the soil surface</tissue>
    </source>
</reference>
<sequence length="25" mass="2585">MIGGGGFTSKSPEISSVMERRSSSP</sequence>
<accession>A0A0A9G0B7</accession>
<name>A0A0A9G0B7_ARUDO</name>
<dbReference type="EMBL" id="GBRH01179934">
    <property type="protein sequence ID" value="JAE17962.1"/>
    <property type="molecule type" value="Transcribed_RNA"/>
</dbReference>
<reference evidence="2" key="1">
    <citation type="submission" date="2014-09" db="EMBL/GenBank/DDBJ databases">
        <authorList>
            <person name="Magalhaes I.L.F."/>
            <person name="Oliveira U."/>
            <person name="Santos F.R."/>
            <person name="Vidigal T.H.D.A."/>
            <person name="Brescovit A.D."/>
            <person name="Santos A.J."/>
        </authorList>
    </citation>
    <scope>NUCLEOTIDE SEQUENCE</scope>
    <source>
        <tissue evidence="2">Shoot tissue taken approximately 20 cm above the soil surface</tissue>
    </source>
</reference>
<evidence type="ECO:0000256" key="1">
    <source>
        <dbReference type="SAM" id="MobiDB-lite"/>
    </source>
</evidence>
<dbReference type="AlphaFoldDB" id="A0A0A9G0B7"/>
<feature type="region of interest" description="Disordered" evidence="1">
    <location>
        <begin position="1"/>
        <end position="25"/>
    </location>
</feature>
<protein>
    <submittedName>
        <fullName evidence="2">Uncharacterized protein</fullName>
    </submittedName>
</protein>
<organism evidence="2">
    <name type="scientific">Arundo donax</name>
    <name type="common">Giant reed</name>
    <name type="synonym">Donax arundinaceus</name>
    <dbReference type="NCBI Taxonomy" id="35708"/>
    <lineage>
        <taxon>Eukaryota</taxon>
        <taxon>Viridiplantae</taxon>
        <taxon>Streptophyta</taxon>
        <taxon>Embryophyta</taxon>
        <taxon>Tracheophyta</taxon>
        <taxon>Spermatophyta</taxon>
        <taxon>Magnoliopsida</taxon>
        <taxon>Liliopsida</taxon>
        <taxon>Poales</taxon>
        <taxon>Poaceae</taxon>
        <taxon>PACMAD clade</taxon>
        <taxon>Arundinoideae</taxon>
        <taxon>Arundineae</taxon>
        <taxon>Arundo</taxon>
    </lineage>
</organism>
<proteinExistence type="predicted"/>
<evidence type="ECO:0000313" key="2">
    <source>
        <dbReference type="EMBL" id="JAE17962.1"/>
    </source>
</evidence>